<dbReference type="Pfam" id="PF03992">
    <property type="entry name" value="ABM"/>
    <property type="match status" value="1"/>
</dbReference>
<dbReference type="Proteomes" id="UP000500767">
    <property type="component" value="Chromosome"/>
</dbReference>
<reference evidence="2 3" key="1">
    <citation type="journal article" date="2014" name="World J. Microbiol. Biotechnol.">
        <title>Biodiversity and physiological characteristics of Antarctic and Arctic lichens-associated bacteria.</title>
        <authorList>
            <person name="Lee Y.M."/>
            <person name="Kim E.H."/>
            <person name="Lee H.K."/>
            <person name="Hong S.G."/>
        </authorList>
    </citation>
    <scope>NUCLEOTIDE SEQUENCE [LARGE SCALE GENOMIC DNA]</scope>
    <source>
        <strain evidence="2 3">PAMC 26569</strain>
    </source>
</reference>
<keyword evidence="3" id="KW-1185">Reference proteome</keyword>
<keyword evidence="2" id="KW-0560">Oxidoreductase</keyword>
<dbReference type="Gene3D" id="3.30.70.100">
    <property type="match status" value="1"/>
</dbReference>
<evidence type="ECO:0000259" key="1">
    <source>
        <dbReference type="PROSITE" id="PS51725"/>
    </source>
</evidence>
<dbReference type="EMBL" id="CP053708">
    <property type="protein sequence ID" value="QKE91328.1"/>
    <property type="molecule type" value="Genomic_DNA"/>
</dbReference>
<dbReference type="AlphaFoldDB" id="A0A6M8HSJ6"/>
<sequence>MPGTHDAARSGPSMTGNSAFVVIAEFRVKPGMVDAFIELAHIDADGSVANEAGCRSFEILATEDDPESLVLYEVYDDRAAFELHLQQPHFFTFRDGVLAVQVSEPTVRFFTRLG</sequence>
<keyword evidence="2" id="KW-0503">Monooxygenase</keyword>
<dbReference type="GO" id="GO:0005829">
    <property type="term" value="C:cytosol"/>
    <property type="evidence" value="ECO:0007669"/>
    <property type="project" value="TreeGrafter"/>
</dbReference>
<dbReference type="PANTHER" id="PTHR33336:SF1">
    <property type="entry name" value="(4S)-4-HYDROXY-5-PHOSPHONOOXYPENTANE-2,3-DIONE ISOMERASE"/>
    <property type="match status" value="1"/>
</dbReference>
<dbReference type="InterPro" id="IPR007138">
    <property type="entry name" value="ABM_dom"/>
</dbReference>
<dbReference type="PROSITE" id="PS51725">
    <property type="entry name" value="ABM"/>
    <property type="match status" value="1"/>
</dbReference>
<organism evidence="2 3">
    <name type="scientific">Lichenicola cladoniae</name>
    <dbReference type="NCBI Taxonomy" id="1484109"/>
    <lineage>
        <taxon>Bacteria</taxon>
        <taxon>Pseudomonadati</taxon>
        <taxon>Pseudomonadota</taxon>
        <taxon>Alphaproteobacteria</taxon>
        <taxon>Acetobacterales</taxon>
        <taxon>Acetobacteraceae</taxon>
        <taxon>Lichenicola</taxon>
    </lineage>
</organism>
<name>A0A6M8HSJ6_9PROT</name>
<dbReference type="SUPFAM" id="SSF54909">
    <property type="entry name" value="Dimeric alpha+beta barrel"/>
    <property type="match status" value="1"/>
</dbReference>
<evidence type="ECO:0000313" key="3">
    <source>
        <dbReference type="Proteomes" id="UP000500767"/>
    </source>
</evidence>
<dbReference type="PANTHER" id="PTHR33336">
    <property type="entry name" value="QUINOL MONOOXYGENASE YGIN-RELATED"/>
    <property type="match status" value="1"/>
</dbReference>
<feature type="domain" description="ABM" evidence="1">
    <location>
        <begin position="20"/>
        <end position="109"/>
    </location>
</feature>
<gene>
    <name evidence="2" type="ORF">HN018_15880</name>
</gene>
<dbReference type="InterPro" id="IPR050744">
    <property type="entry name" value="AI-2_Isomerase_LsrG"/>
</dbReference>
<dbReference type="KEGG" id="lck:HN018_15880"/>
<protein>
    <submittedName>
        <fullName evidence="2">Antibiotic biosynthesis monooxygenase</fullName>
    </submittedName>
</protein>
<dbReference type="InterPro" id="IPR011008">
    <property type="entry name" value="Dimeric_a/b-barrel"/>
</dbReference>
<evidence type="ECO:0000313" key="2">
    <source>
        <dbReference type="EMBL" id="QKE91328.1"/>
    </source>
</evidence>
<dbReference type="GO" id="GO:0004497">
    <property type="term" value="F:monooxygenase activity"/>
    <property type="evidence" value="ECO:0007669"/>
    <property type="project" value="UniProtKB-KW"/>
</dbReference>
<accession>A0A6M8HSJ6</accession>
<proteinExistence type="predicted"/>